<protein>
    <submittedName>
        <fullName evidence="1">Uncharacterized protein</fullName>
    </submittedName>
</protein>
<evidence type="ECO:0000313" key="2">
    <source>
        <dbReference type="Proteomes" id="UP000812672"/>
    </source>
</evidence>
<accession>A0ABS6GN91</accession>
<organism evidence="1 2">
    <name type="scientific">Allobacillus halotolerans</name>
    <dbReference type="NCBI Taxonomy" id="570278"/>
    <lineage>
        <taxon>Bacteria</taxon>
        <taxon>Bacillati</taxon>
        <taxon>Bacillota</taxon>
        <taxon>Bacilli</taxon>
        <taxon>Bacillales</taxon>
        <taxon>Bacillaceae</taxon>
        <taxon>Allobacillus</taxon>
    </lineage>
</organism>
<dbReference type="RefSeq" id="WP_216687070.1">
    <property type="nucleotide sequence ID" value="NZ_CAUPKR010000023.1"/>
</dbReference>
<reference evidence="1 2" key="1">
    <citation type="journal article" date="2011" name="Int. J. Syst. Evol. Microbiol.">
        <title>Allobacillus halotolerans gen. nov., sp. nov. isolated from shrimp paste.</title>
        <authorList>
            <person name="Sheu S.Y."/>
            <person name="Arun A.B."/>
            <person name="Jiang S.R."/>
            <person name="Young C.C."/>
            <person name="Chen W.M."/>
        </authorList>
    </citation>
    <scope>NUCLEOTIDE SEQUENCE [LARGE SCALE GENOMIC DNA]</scope>
    <source>
        <strain evidence="1 2">LMG 24826</strain>
    </source>
</reference>
<dbReference type="Proteomes" id="UP000812672">
    <property type="component" value="Unassembled WGS sequence"/>
</dbReference>
<gene>
    <name evidence="1" type="ORF">KQ486_06145</name>
</gene>
<sequence length="70" mass="8054">MSINSRIAKLERQIELLGGKASDIDWPELFKEWSEVELRLIIDHIENGVPISDELEYKLNQVAEGMEVSQ</sequence>
<dbReference type="EMBL" id="JAHLZF010000006">
    <property type="protein sequence ID" value="MBU6080594.1"/>
    <property type="molecule type" value="Genomic_DNA"/>
</dbReference>
<comment type="caution">
    <text evidence="1">The sequence shown here is derived from an EMBL/GenBank/DDBJ whole genome shotgun (WGS) entry which is preliminary data.</text>
</comment>
<name>A0ABS6GN91_9BACI</name>
<keyword evidence="2" id="KW-1185">Reference proteome</keyword>
<evidence type="ECO:0000313" key="1">
    <source>
        <dbReference type="EMBL" id="MBU6080594.1"/>
    </source>
</evidence>
<proteinExistence type="predicted"/>